<dbReference type="InterPro" id="IPR002716">
    <property type="entry name" value="PIN_dom"/>
</dbReference>
<keyword evidence="3" id="KW-1185">Reference proteome</keyword>
<gene>
    <name evidence="2" type="ORF">SAMN05216369_1243</name>
</gene>
<organism evidence="2 3">
    <name type="scientific">Marinobacter antarcticus</name>
    <dbReference type="NCBI Taxonomy" id="564117"/>
    <lineage>
        <taxon>Bacteria</taxon>
        <taxon>Pseudomonadati</taxon>
        <taxon>Pseudomonadota</taxon>
        <taxon>Gammaproteobacteria</taxon>
        <taxon>Pseudomonadales</taxon>
        <taxon>Marinobacteraceae</taxon>
        <taxon>Marinobacter</taxon>
    </lineage>
</organism>
<protein>
    <recommendedName>
        <fullName evidence="1">PIN domain-containing protein</fullName>
    </recommendedName>
</protein>
<feature type="domain" description="PIN" evidence="1">
    <location>
        <begin position="3"/>
        <end position="112"/>
    </location>
</feature>
<sequence>MNVLVDTSVWVNHFRNHNTVLTNLLLSDRALTHPMVVAELACGTPPEPRKQTLGDIGLLQPATQANLNEVRELIEREQLYGLGCGLIDIALLASTLITPDARLWTFDKRLAGLALRLDASF</sequence>
<dbReference type="RefSeq" id="WP_072796317.1">
    <property type="nucleotide sequence ID" value="NZ_FRAQ01000001.1"/>
</dbReference>
<evidence type="ECO:0000259" key="1">
    <source>
        <dbReference type="Pfam" id="PF01850"/>
    </source>
</evidence>
<accession>A0A1M6R0N4</accession>
<dbReference type="EMBL" id="FRAQ01000001">
    <property type="protein sequence ID" value="SHK25993.1"/>
    <property type="molecule type" value="Genomic_DNA"/>
</dbReference>
<dbReference type="AlphaFoldDB" id="A0A1M6R0N4"/>
<evidence type="ECO:0000313" key="3">
    <source>
        <dbReference type="Proteomes" id="UP000184497"/>
    </source>
</evidence>
<proteinExistence type="predicted"/>
<reference evidence="3" key="1">
    <citation type="submission" date="2016-11" db="EMBL/GenBank/DDBJ databases">
        <authorList>
            <person name="Varghese N."/>
            <person name="Submissions S."/>
        </authorList>
    </citation>
    <scope>NUCLEOTIDE SEQUENCE [LARGE SCALE GENOMIC DNA]</scope>
    <source>
        <strain evidence="3">CGMCC 1.10835</strain>
    </source>
</reference>
<dbReference type="Pfam" id="PF01850">
    <property type="entry name" value="PIN"/>
    <property type="match status" value="1"/>
</dbReference>
<dbReference type="SUPFAM" id="SSF88723">
    <property type="entry name" value="PIN domain-like"/>
    <property type="match status" value="1"/>
</dbReference>
<name>A0A1M6R0N4_9GAMM</name>
<dbReference type="Gene3D" id="3.40.50.1010">
    <property type="entry name" value="5'-nuclease"/>
    <property type="match status" value="1"/>
</dbReference>
<dbReference type="InterPro" id="IPR029060">
    <property type="entry name" value="PIN-like_dom_sf"/>
</dbReference>
<dbReference type="Proteomes" id="UP000184497">
    <property type="component" value="Unassembled WGS sequence"/>
</dbReference>
<dbReference type="STRING" id="564117.SAMN05216369_1243"/>
<dbReference type="OrthoDB" id="329172at2"/>
<evidence type="ECO:0000313" key="2">
    <source>
        <dbReference type="EMBL" id="SHK25993.1"/>
    </source>
</evidence>